<feature type="region of interest" description="Disordered" evidence="1">
    <location>
        <begin position="405"/>
        <end position="436"/>
    </location>
</feature>
<feature type="non-terminal residue" evidence="3">
    <location>
        <position position="1"/>
    </location>
</feature>
<evidence type="ECO:0000256" key="1">
    <source>
        <dbReference type="SAM" id="MobiDB-lite"/>
    </source>
</evidence>
<evidence type="ECO:0000313" key="3">
    <source>
        <dbReference type="EMBL" id="CAG7733163.1"/>
    </source>
</evidence>
<evidence type="ECO:0000313" key="4">
    <source>
        <dbReference type="Proteomes" id="UP000708208"/>
    </source>
</evidence>
<feature type="compositionally biased region" description="Polar residues" evidence="1">
    <location>
        <begin position="426"/>
        <end position="436"/>
    </location>
</feature>
<gene>
    <name evidence="3" type="ORF">AFUS01_LOCUS21626</name>
</gene>
<dbReference type="GO" id="GO:0015074">
    <property type="term" value="P:DNA integration"/>
    <property type="evidence" value="ECO:0007669"/>
    <property type="project" value="InterPro"/>
</dbReference>
<accession>A0A8J2K4F5</accession>
<protein>
    <recommendedName>
        <fullName evidence="2">Integrase catalytic domain-containing protein</fullName>
    </recommendedName>
</protein>
<dbReference type="Proteomes" id="UP000708208">
    <property type="component" value="Unassembled WGS sequence"/>
</dbReference>
<dbReference type="AlphaFoldDB" id="A0A8J2K4F5"/>
<dbReference type="Pfam" id="PF00665">
    <property type="entry name" value="rve"/>
    <property type="match status" value="1"/>
</dbReference>
<dbReference type="EMBL" id="CAJVCH010244279">
    <property type="protein sequence ID" value="CAG7733163.1"/>
    <property type="molecule type" value="Genomic_DNA"/>
</dbReference>
<organism evidence="3 4">
    <name type="scientific">Allacma fusca</name>
    <dbReference type="NCBI Taxonomy" id="39272"/>
    <lineage>
        <taxon>Eukaryota</taxon>
        <taxon>Metazoa</taxon>
        <taxon>Ecdysozoa</taxon>
        <taxon>Arthropoda</taxon>
        <taxon>Hexapoda</taxon>
        <taxon>Collembola</taxon>
        <taxon>Symphypleona</taxon>
        <taxon>Sminthuridae</taxon>
        <taxon>Allacma</taxon>
    </lineage>
</organism>
<proteinExistence type="predicted"/>
<evidence type="ECO:0000259" key="2">
    <source>
        <dbReference type="PROSITE" id="PS50994"/>
    </source>
</evidence>
<dbReference type="Pfam" id="PF17921">
    <property type="entry name" value="Integrase_H2C2"/>
    <property type="match status" value="1"/>
</dbReference>
<name>A0A8J2K4F5_9HEXA</name>
<keyword evidence="4" id="KW-1185">Reference proteome</keyword>
<feature type="compositionally biased region" description="Low complexity" evidence="1">
    <location>
        <begin position="407"/>
        <end position="425"/>
    </location>
</feature>
<dbReference type="Pfam" id="PF18701">
    <property type="entry name" value="DUF5641"/>
    <property type="match status" value="1"/>
</dbReference>
<dbReference type="InterPro" id="IPR001584">
    <property type="entry name" value="Integrase_cat-core"/>
</dbReference>
<dbReference type="PROSITE" id="PS50994">
    <property type="entry name" value="INTEGRASE"/>
    <property type="match status" value="1"/>
</dbReference>
<comment type="caution">
    <text evidence="3">The sequence shown here is derived from an EMBL/GenBank/DDBJ whole genome shotgun (WGS) entry which is preliminary data.</text>
</comment>
<feature type="domain" description="Integrase catalytic" evidence="2">
    <location>
        <begin position="99"/>
        <end position="293"/>
    </location>
</feature>
<dbReference type="InterPro" id="IPR041588">
    <property type="entry name" value="Integrase_H2C2"/>
</dbReference>
<sequence length="436" mass="49356">MEHALILWIRLVQAQSFSQEHPILLPQHHHLTKLIFSHYHERLLHAGPQLLLQTVQQQFLVPRGKDMARVCVRKCIPCFRQNAATHQQLMGDLPKARVVPSPPFNKCGVDYAGPFMLRQMKGRNPKTYKAYIAVFICFATRAIHLELVSELSTDAFIAALKRFVGRRSTPAEIHSDCGTNFVGAARELKEFLALVRSADANQKISSFLRRDGIAWHFNPPAAPHFGGLWEAGVKSTKHHLKRVLGATALNYEEFATLLTQIEACLNSRPICPLSSSPDDMSALTPGHFLTGRPLIAIAEPDYTMIRLNRLSRWQLLQQLYQHFWKRWQAEYLTRLQQRPKWARVEENLQANDMVLLKDDNLPPQEWHLGRIEKVHAGADGLVRVISVRTKNGIYKRPVTKVCKLPFESPSSGHPSTSDPSDTTESAVENNVSTRAG</sequence>
<dbReference type="OrthoDB" id="5984724at2759"/>
<reference evidence="3" key="1">
    <citation type="submission" date="2021-06" db="EMBL/GenBank/DDBJ databases">
        <authorList>
            <person name="Hodson N. C."/>
            <person name="Mongue J. A."/>
            <person name="Jaron S. K."/>
        </authorList>
    </citation>
    <scope>NUCLEOTIDE SEQUENCE</scope>
</reference>
<dbReference type="PANTHER" id="PTHR47331">
    <property type="entry name" value="PHD-TYPE DOMAIN-CONTAINING PROTEIN"/>
    <property type="match status" value="1"/>
</dbReference>
<dbReference type="InterPro" id="IPR040676">
    <property type="entry name" value="DUF5641"/>
</dbReference>